<evidence type="ECO:0000313" key="8">
    <source>
        <dbReference type="EMBL" id="RHW25904.1"/>
    </source>
</evidence>
<protein>
    <submittedName>
        <fullName evidence="8">Site-specific integrase</fullName>
    </submittedName>
</protein>
<evidence type="ECO:0000256" key="4">
    <source>
        <dbReference type="ARBA" id="ARBA00023172"/>
    </source>
</evidence>
<dbReference type="InterPro" id="IPR050808">
    <property type="entry name" value="Phage_Integrase"/>
</dbReference>
<comment type="caution">
    <text evidence="8">The sequence shown here is derived from an EMBL/GenBank/DDBJ whole genome shotgun (WGS) entry which is preliminary data.</text>
</comment>
<dbReference type="InterPro" id="IPR010998">
    <property type="entry name" value="Integrase_recombinase_N"/>
</dbReference>
<reference evidence="8 9" key="1">
    <citation type="submission" date="2018-09" db="EMBL/GenBank/DDBJ databases">
        <title>Genome sequencing of Nocardioides immobilis CCTCC AB 2017083 for comparison to Nocardioides silvaticus.</title>
        <authorList>
            <person name="Li C."/>
            <person name="Wang G."/>
        </authorList>
    </citation>
    <scope>NUCLEOTIDE SEQUENCE [LARGE SCALE GENOMIC DNA]</scope>
    <source>
        <strain evidence="8 9">CCTCC AB 2017083</strain>
    </source>
</reference>
<evidence type="ECO:0000256" key="2">
    <source>
        <dbReference type="ARBA" id="ARBA00022908"/>
    </source>
</evidence>
<dbReference type="SUPFAM" id="SSF56349">
    <property type="entry name" value="DNA breaking-rejoining enzymes"/>
    <property type="match status" value="1"/>
</dbReference>
<evidence type="ECO:0000256" key="1">
    <source>
        <dbReference type="ARBA" id="ARBA00008857"/>
    </source>
</evidence>
<dbReference type="AlphaFoldDB" id="A0A417XZY7"/>
<dbReference type="CDD" id="cd01189">
    <property type="entry name" value="INT_ICEBs1_C_like"/>
    <property type="match status" value="1"/>
</dbReference>
<dbReference type="GO" id="GO:0006310">
    <property type="term" value="P:DNA recombination"/>
    <property type="evidence" value="ECO:0007669"/>
    <property type="project" value="UniProtKB-KW"/>
</dbReference>
<dbReference type="Pfam" id="PF00589">
    <property type="entry name" value="Phage_integrase"/>
    <property type="match status" value="1"/>
</dbReference>
<dbReference type="EMBL" id="QXGH01000020">
    <property type="protein sequence ID" value="RHW25904.1"/>
    <property type="molecule type" value="Genomic_DNA"/>
</dbReference>
<dbReference type="GO" id="GO:0015074">
    <property type="term" value="P:DNA integration"/>
    <property type="evidence" value="ECO:0007669"/>
    <property type="project" value="UniProtKB-KW"/>
</dbReference>
<dbReference type="RefSeq" id="WP_118926315.1">
    <property type="nucleotide sequence ID" value="NZ_QXGH01000020.1"/>
</dbReference>
<keyword evidence="4" id="KW-0233">DNA recombination</keyword>
<gene>
    <name evidence="8" type="ORF">D0Z08_16305</name>
</gene>
<evidence type="ECO:0000259" key="7">
    <source>
        <dbReference type="PROSITE" id="PS51900"/>
    </source>
</evidence>
<dbReference type="InterPro" id="IPR044068">
    <property type="entry name" value="CB"/>
</dbReference>
<dbReference type="Gene3D" id="1.10.150.130">
    <property type="match status" value="1"/>
</dbReference>
<evidence type="ECO:0000256" key="3">
    <source>
        <dbReference type="ARBA" id="ARBA00023125"/>
    </source>
</evidence>
<dbReference type="InterPro" id="IPR011010">
    <property type="entry name" value="DNA_brk_join_enz"/>
</dbReference>
<evidence type="ECO:0000313" key="9">
    <source>
        <dbReference type="Proteomes" id="UP000283644"/>
    </source>
</evidence>
<evidence type="ECO:0000256" key="5">
    <source>
        <dbReference type="PROSITE-ProRule" id="PRU01248"/>
    </source>
</evidence>
<name>A0A417XZY7_9ACTN</name>
<dbReference type="InterPro" id="IPR058717">
    <property type="entry name" value="Phage_L5_Integrase_N"/>
</dbReference>
<keyword evidence="9" id="KW-1185">Reference proteome</keyword>
<proteinExistence type="inferred from homology"/>
<keyword evidence="2" id="KW-0229">DNA integration</keyword>
<evidence type="ECO:0000259" key="6">
    <source>
        <dbReference type="PROSITE" id="PS51898"/>
    </source>
</evidence>
<dbReference type="GO" id="GO:0003677">
    <property type="term" value="F:DNA binding"/>
    <property type="evidence" value="ECO:0007669"/>
    <property type="project" value="UniProtKB-UniRule"/>
</dbReference>
<dbReference type="Gene3D" id="1.10.443.10">
    <property type="entry name" value="Intergrase catalytic core"/>
    <property type="match status" value="1"/>
</dbReference>
<dbReference type="OrthoDB" id="1822491at2"/>
<keyword evidence="3 5" id="KW-0238">DNA-binding</keyword>
<sequence length="425" mass="46964">MARRAAAGNVRKVHLRSCHHRQRCTCGGRGTHMKPCPKAQRCRCEGRWQARVTAPNGATVTAPSTFKAQIDAEEWVKRERALMEDPSAYVTAQARLQAAKEQARLDATNTFAVHAERYLASRDLRPKTLREYRGLLDRTLLPAFGATPLKQITRESVRSWHEALPKNTPAANAAAYRLLRSLMAAAEDDELIDRNPVRIQRASTARVQNPQRPSPVDEMATIVDNMPERLRLFIVLAAFAGMREGEIFELRRSDIEPTSGSISVTRKIEKDADPKADGACPECGRVIGPPKTEKGIRVVHLPPTFLPLLRAHLLAHTAPGSNGLLFPGERKDHMSARYLLDRYKVAREAAGRPDLTIHGLRHSALTLAGQHGATAAELQARAGHASQAAMAIYQHATVDRDRQLAERIGDTVATSSAWLPMLSDR</sequence>
<dbReference type="PROSITE" id="PS51900">
    <property type="entry name" value="CB"/>
    <property type="match status" value="1"/>
</dbReference>
<dbReference type="Proteomes" id="UP000283644">
    <property type="component" value="Unassembled WGS sequence"/>
</dbReference>
<accession>A0A417XZY7</accession>
<dbReference type="InterPro" id="IPR004107">
    <property type="entry name" value="Integrase_SAM-like_N"/>
</dbReference>
<dbReference type="InterPro" id="IPR002104">
    <property type="entry name" value="Integrase_catalytic"/>
</dbReference>
<feature type="domain" description="Tyr recombinase" evidence="6">
    <location>
        <begin position="208"/>
        <end position="406"/>
    </location>
</feature>
<dbReference type="PANTHER" id="PTHR30629">
    <property type="entry name" value="PROPHAGE INTEGRASE"/>
    <property type="match status" value="1"/>
</dbReference>
<dbReference type="InterPro" id="IPR013762">
    <property type="entry name" value="Integrase-like_cat_sf"/>
</dbReference>
<dbReference type="PROSITE" id="PS51898">
    <property type="entry name" value="TYR_RECOMBINASE"/>
    <property type="match status" value="1"/>
</dbReference>
<dbReference type="Pfam" id="PF14659">
    <property type="entry name" value="Phage_int_SAM_3"/>
    <property type="match status" value="1"/>
</dbReference>
<dbReference type="Pfam" id="PF26003">
    <property type="entry name" value="Integrase_N_phage"/>
    <property type="match status" value="1"/>
</dbReference>
<dbReference type="PANTHER" id="PTHR30629:SF2">
    <property type="entry name" value="PROPHAGE INTEGRASE INTS-RELATED"/>
    <property type="match status" value="1"/>
</dbReference>
<comment type="similarity">
    <text evidence="1">Belongs to the 'phage' integrase family.</text>
</comment>
<organism evidence="8 9">
    <name type="scientific">Nocardioides immobilis</name>
    <dbReference type="NCBI Taxonomy" id="2049295"/>
    <lineage>
        <taxon>Bacteria</taxon>
        <taxon>Bacillati</taxon>
        <taxon>Actinomycetota</taxon>
        <taxon>Actinomycetes</taxon>
        <taxon>Propionibacteriales</taxon>
        <taxon>Nocardioidaceae</taxon>
        <taxon>Nocardioides</taxon>
    </lineage>
</organism>
<feature type="domain" description="Core-binding (CB)" evidence="7">
    <location>
        <begin position="109"/>
        <end position="187"/>
    </location>
</feature>